<dbReference type="PROSITE" id="PS51186">
    <property type="entry name" value="GNAT"/>
    <property type="match status" value="1"/>
</dbReference>
<reference evidence="2" key="1">
    <citation type="submission" date="2019-08" db="EMBL/GenBank/DDBJ databases">
        <authorList>
            <person name="Kucharzyk K."/>
            <person name="Murdoch R.W."/>
            <person name="Higgins S."/>
            <person name="Loffler F."/>
        </authorList>
    </citation>
    <scope>NUCLEOTIDE SEQUENCE</scope>
</reference>
<protein>
    <recommendedName>
        <fullName evidence="1">N-acetyltransferase domain-containing protein</fullName>
    </recommendedName>
</protein>
<proteinExistence type="predicted"/>
<dbReference type="PANTHER" id="PTHR43792:SF1">
    <property type="entry name" value="N-ACETYLTRANSFERASE DOMAIN-CONTAINING PROTEIN"/>
    <property type="match status" value="1"/>
</dbReference>
<dbReference type="Gene3D" id="3.40.630.30">
    <property type="match status" value="1"/>
</dbReference>
<evidence type="ECO:0000313" key="2">
    <source>
        <dbReference type="EMBL" id="MPM20604.1"/>
    </source>
</evidence>
<evidence type="ECO:0000259" key="1">
    <source>
        <dbReference type="PROSITE" id="PS51186"/>
    </source>
</evidence>
<dbReference type="EMBL" id="VSSQ01003421">
    <property type="protein sequence ID" value="MPM20604.1"/>
    <property type="molecule type" value="Genomic_DNA"/>
</dbReference>
<accession>A0A644Y383</accession>
<dbReference type="AlphaFoldDB" id="A0A644Y383"/>
<name>A0A644Y383_9ZZZZ</name>
<dbReference type="InterPro" id="IPR000182">
    <property type="entry name" value="GNAT_dom"/>
</dbReference>
<dbReference type="InterPro" id="IPR051531">
    <property type="entry name" value="N-acetyltransferase"/>
</dbReference>
<comment type="caution">
    <text evidence="2">The sequence shown here is derived from an EMBL/GenBank/DDBJ whole genome shotgun (WGS) entry which is preliminary data.</text>
</comment>
<sequence>MFVIETARLGLRELEDGDVEALMPILGNPEVMYAWEHGFSEGEVREWIEKNKKRYERDGFSYFAAIDKAKGSLIGAMGPLMEDIDGDWVPGVAYIVGKEYWGQGYAPEAAAACIRYLFTRTGAEKVIASIRPDNAASLRVADKLGMQFEGLHVKFVNGKEMPHLIYGISK</sequence>
<organism evidence="2">
    <name type="scientific">bioreactor metagenome</name>
    <dbReference type="NCBI Taxonomy" id="1076179"/>
    <lineage>
        <taxon>unclassified sequences</taxon>
        <taxon>metagenomes</taxon>
        <taxon>ecological metagenomes</taxon>
    </lineage>
</organism>
<dbReference type="InterPro" id="IPR016181">
    <property type="entry name" value="Acyl_CoA_acyltransferase"/>
</dbReference>
<feature type="domain" description="N-acetyltransferase" evidence="1">
    <location>
        <begin position="9"/>
        <end position="170"/>
    </location>
</feature>
<dbReference type="SUPFAM" id="SSF55729">
    <property type="entry name" value="Acyl-CoA N-acyltransferases (Nat)"/>
    <property type="match status" value="1"/>
</dbReference>
<dbReference type="Pfam" id="PF13302">
    <property type="entry name" value="Acetyltransf_3"/>
    <property type="match status" value="1"/>
</dbReference>
<gene>
    <name evidence="2" type="ORF">SDC9_67035</name>
</gene>
<dbReference type="GO" id="GO:0016747">
    <property type="term" value="F:acyltransferase activity, transferring groups other than amino-acyl groups"/>
    <property type="evidence" value="ECO:0007669"/>
    <property type="project" value="InterPro"/>
</dbReference>
<dbReference type="PANTHER" id="PTHR43792">
    <property type="entry name" value="GNAT FAMILY, PUTATIVE (AFU_ORTHOLOGUE AFUA_3G00765)-RELATED-RELATED"/>
    <property type="match status" value="1"/>
</dbReference>